<organism evidence="1 2">
    <name type="scientific">Paspalum notatum var. saurae</name>
    <dbReference type="NCBI Taxonomy" id="547442"/>
    <lineage>
        <taxon>Eukaryota</taxon>
        <taxon>Viridiplantae</taxon>
        <taxon>Streptophyta</taxon>
        <taxon>Embryophyta</taxon>
        <taxon>Tracheophyta</taxon>
        <taxon>Spermatophyta</taxon>
        <taxon>Magnoliopsida</taxon>
        <taxon>Liliopsida</taxon>
        <taxon>Poales</taxon>
        <taxon>Poaceae</taxon>
        <taxon>PACMAD clade</taxon>
        <taxon>Panicoideae</taxon>
        <taxon>Andropogonodae</taxon>
        <taxon>Paspaleae</taxon>
        <taxon>Paspalinae</taxon>
        <taxon>Paspalum</taxon>
    </lineage>
</organism>
<dbReference type="Proteomes" id="UP001341281">
    <property type="component" value="Chromosome 09"/>
</dbReference>
<accession>A0AAQ3UIA3</accession>
<name>A0AAQ3UIA3_PASNO</name>
<evidence type="ECO:0000313" key="2">
    <source>
        <dbReference type="Proteomes" id="UP001341281"/>
    </source>
</evidence>
<dbReference type="AlphaFoldDB" id="A0AAQ3UIA3"/>
<dbReference type="EMBL" id="CP144753">
    <property type="protein sequence ID" value="WVZ91823.1"/>
    <property type="molecule type" value="Genomic_DNA"/>
</dbReference>
<evidence type="ECO:0000313" key="1">
    <source>
        <dbReference type="EMBL" id="WVZ91823.1"/>
    </source>
</evidence>
<proteinExistence type="predicted"/>
<keyword evidence="2" id="KW-1185">Reference proteome</keyword>
<gene>
    <name evidence="1" type="ORF">U9M48_037946</name>
</gene>
<protein>
    <submittedName>
        <fullName evidence="1">Uncharacterized protein</fullName>
    </submittedName>
</protein>
<sequence>MAPHALVPCATADLPRRGPAACWCRAPLRTSSTTPWCRAPPLRCGGPSLRDTAASADSADPYTLIPGIGVAKQDSSGQCLLSIDSPWEGEI</sequence>
<reference evidence="1 2" key="1">
    <citation type="submission" date="2024-02" db="EMBL/GenBank/DDBJ databases">
        <title>High-quality chromosome-scale genome assembly of Pensacola bahiagrass (Paspalum notatum Flugge var. saurae).</title>
        <authorList>
            <person name="Vega J.M."/>
            <person name="Podio M."/>
            <person name="Orjuela J."/>
            <person name="Siena L.A."/>
            <person name="Pessino S.C."/>
            <person name="Combes M.C."/>
            <person name="Mariac C."/>
            <person name="Albertini E."/>
            <person name="Pupilli F."/>
            <person name="Ortiz J.P.A."/>
            <person name="Leblanc O."/>
        </authorList>
    </citation>
    <scope>NUCLEOTIDE SEQUENCE [LARGE SCALE GENOMIC DNA]</scope>
    <source>
        <strain evidence="1">R1</strain>
        <tissue evidence="1">Leaf</tissue>
    </source>
</reference>